<dbReference type="Pfam" id="PF01041">
    <property type="entry name" value="DegT_DnrJ_EryC1"/>
    <property type="match status" value="1"/>
</dbReference>
<keyword evidence="3" id="KW-1185">Reference proteome</keyword>
<dbReference type="SUPFAM" id="SSF53383">
    <property type="entry name" value="PLP-dependent transferases"/>
    <property type="match status" value="1"/>
</dbReference>
<dbReference type="PANTHER" id="PTHR30244:SF34">
    <property type="entry name" value="DTDP-4-AMINO-4,6-DIDEOXYGALACTOSE TRANSAMINASE"/>
    <property type="match status" value="1"/>
</dbReference>
<proteinExistence type="inferred from homology"/>
<dbReference type="InterPro" id="IPR015424">
    <property type="entry name" value="PyrdxlP-dep_Trfase"/>
</dbReference>
<dbReference type="PIRSF" id="PIRSF000390">
    <property type="entry name" value="PLP_StrS"/>
    <property type="match status" value="1"/>
</dbReference>
<sequence>MIPFNKPCIVGKEQDYIQQAIAQNRKLSGNGPFGEKCRQWLEKRLGCEKALLTPSCTHALELAALLVDVKPGDEVIMPSYTFVSTANAFALRGAVPVFVDVELATMNMDVNLIDEAVTEKTKAIVIVHYAGVACDMEKVMEIAENYDLFVIEDAAQALLSTYKGKPLGTFGQFGTLSFHETKNYTCGEGGALLINDSHYVEQAEILQEKGTNRSQFKRGQVDKYTWQEVGSSFLLSELNAAYLYAQLEEADEIFHNRMKTWKRYKKQLESLRDQGIIAIQRIPEECGHNAHMFFIKTVGEKDRSALMSYLDEQGIMAVPHYEPLHSSRAGREYGRPHGENQFTTEEGARLLRLPLYYGMEKEDVEYVVRHIQKFFQK</sequence>
<dbReference type="EMBL" id="CP095073">
    <property type="protein sequence ID" value="UOQ44020.1"/>
    <property type="molecule type" value="Genomic_DNA"/>
</dbReference>
<accession>A0ABY4EHT0</accession>
<evidence type="ECO:0000313" key="2">
    <source>
        <dbReference type="EMBL" id="UOQ44020.1"/>
    </source>
</evidence>
<keyword evidence="2" id="KW-0808">Transferase</keyword>
<dbReference type="Gene3D" id="3.40.640.10">
    <property type="entry name" value="Type I PLP-dependent aspartate aminotransferase-like (Major domain)"/>
    <property type="match status" value="1"/>
</dbReference>
<name>A0ABY4EHT0_9BACI</name>
<dbReference type="EC" id="2.6.1.59" evidence="2"/>
<dbReference type="NCBIfam" id="NF008687">
    <property type="entry name" value="PRK11706.1"/>
    <property type="match status" value="1"/>
</dbReference>
<comment type="similarity">
    <text evidence="1">Belongs to the DegT/DnrJ/EryC1 family.</text>
</comment>
<protein>
    <submittedName>
        <fullName evidence="2">dTDP-4-amino-4,6-dideoxygalactose transaminase</fullName>
        <ecNumber evidence="2">2.6.1.59</ecNumber>
    </submittedName>
</protein>
<evidence type="ECO:0000313" key="3">
    <source>
        <dbReference type="Proteomes" id="UP000831787"/>
    </source>
</evidence>
<dbReference type="InterPro" id="IPR012749">
    <property type="entry name" value="WecE-like"/>
</dbReference>
<dbReference type="RefSeq" id="WP_244709645.1">
    <property type="nucleotide sequence ID" value="NZ_CP095073.1"/>
</dbReference>
<dbReference type="InterPro" id="IPR015421">
    <property type="entry name" value="PyrdxlP-dep_Trfase_major"/>
</dbReference>
<organism evidence="2 3">
    <name type="scientific">Halobacillus salinarum</name>
    <dbReference type="NCBI Taxonomy" id="2932257"/>
    <lineage>
        <taxon>Bacteria</taxon>
        <taxon>Bacillati</taxon>
        <taxon>Bacillota</taxon>
        <taxon>Bacilli</taxon>
        <taxon>Bacillales</taxon>
        <taxon>Bacillaceae</taxon>
        <taxon>Halobacillus</taxon>
    </lineage>
</organism>
<dbReference type="InterPro" id="IPR015422">
    <property type="entry name" value="PyrdxlP-dep_Trfase_small"/>
</dbReference>
<keyword evidence="1" id="KW-0663">Pyridoxal phosphate</keyword>
<dbReference type="GO" id="GO:0019180">
    <property type="term" value="F:dTDP-4-amino-4,6-dideoxygalactose transaminase activity"/>
    <property type="evidence" value="ECO:0007669"/>
    <property type="project" value="UniProtKB-EC"/>
</dbReference>
<evidence type="ECO:0000256" key="1">
    <source>
        <dbReference type="RuleBase" id="RU004508"/>
    </source>
</evidence>
<dbReference type="Gene3D" id="3.90.1150.10">
    <property type="entry name" value="Aspartate Aminotransferase, domain 1"/>
    <property type="match status" value="1"/>
</dbReference>
<dbReference type="NCBIfam" id="TIGR02379">
    <property type="entry name" value="ECA_wecE"/>
    <property type="match status" value="1"/>
</dbReference>
<keyword evidence="2" id="KW-0032">Aminotransferase</keyword>
<dbReference type="CDD" id="cd00616">
    <property type="entry name" value="AHBA_syn"/>
    <property type="match status" value="1"/>
</dbReference>
<gene>
    <name evidence="2" type="primary">rffA</name>
    <name evidence="2" type="synonym">fcnA</name>
    <name evidence="2" type="synonym">wecE</name>
    <name evidence="2" type="ORF">MUN89_19470</name>
</gene>
<dbReference type="InterPro" id="IPR000653">
    <property type="entry name" value="DegT/StrS_aminotransferase"/>
</dbReference>
<reference evidence="2 3" key="1">
    <citation type="submission" date="2022-04" db="EMBL/GenBank/DDBJ databases">
        <title>Halobacillus sp. isolated from saltern.</title>
        <authorList>
            <person name="Won M."/>
            <person name="Lee C.-M."/>
            <person name="Woen H.-Y."/>
            <person name="Kwon S.-W."/>
        </authorList>
    </citation>
    <scope>NUCLEOTIDE SEQUENCE [LARGE SCALE GENOMIC DNA]</scope>
    <source>
        <strain evidence="2 3">SSBR10-3</strain>
    </source>
</reference>
<dbReference type="Proteomes" id="UP000831787">
    <property type="component" value="Chromosome"/>
</dbReference>
<dbReference type="PANTHER" id="PTHR30244">
    <property type="entry name" value="TRANSAMINASE"/>
    <property type="match status" value="1"/>
</dbReference>